<evidence type="ECO:0000256" key="5">
    <source>
        <dbReference type="ARBA" id="ARBA00022679"/>
    </source>
</evidence>
<dbReference type="Pfam" id="PF04997">
    <property type="entry name" value="RNA_pol_Rpb1_1"/>
    <property type="match status" value="1"/>
</dbReference>
<evidence type="ECO:0000256" key="8">
    <source>
        <dbReference type="ARBA" id="ARBA00022833"/>
    </source>
</evidence>
<dbReference type="Gene3D" id="6.10.250.2940">
    <property type="match status" value="1"/>
</dbReference>
<dbReference type="InterPro" id="IPR035697">
    <property type="entry name" value="RNAP_III_RPC1_N"/>
</dbReference>
<dbReference type="Gene3D" id="6.20.50.80">
    <property type="match status" value="1"/>
</dbReference>
<dbReference type="GO" id="GO:0003899">
    <property type="term" value="F:DNA-directed RNA polymerase activity"/>
    <property type="evidence" value="ECO:0007669"/>
    <property type="project" value="UniProtKB-EC"/>
</dbReference>
<dbReference type="GO" id="GO:0000428">
    <property type="term" value="C:DNA-directed RNA polymerase complex"/>
    <property type="evidence" value="ECO:0007669"/>
    <property type="project" value="UniProtKB-KW"/>
</dbReference>
<keyword evidence="4 13" id="KW-0240">DNA-directed RNA polymerase</keyword>
<evidence type="ECO:0000256" key="13">
    <source>
        <dbReference type="RuleBase" id="RU004279"/>
    </source>
</evidence>
<keyword evidence="11" id="KW-0539">Nucleus</keyword>
<evidence type="ECO:0000256" key="9">
    <source>
        <dbReference type="ARBA" id="ARBA00022842"/>
    </source>
</evidence>
<protein>
    <recommendedName>
        <fullName evidence="13">DNA-directed RNA polymerase subunit</fullName>
        <ecNumber evidence="13">2.7.7.6</ecNumber>
    </recommendedName>
</protein>
<evidence type="ECO:0000256" key="12">
    <source>
        <dbReference type="ARBA" id="ARBA00048552"/>
    </source>
</evidence>
<comment type="similarity">
    <text evidence="2 13">Belongs to the RNA polymerase beta' chain family.</text>
</comment>
<dbReference type="GO" id="GO:0006351">
    <property type="term" value="P:DNA-templated transcription"/>
    <property type="evidence" value="ECO:0007669"/>
    <property type="project" value="InterPro"/>
</dbReference>
<evidence type="ECO:0000256" key="7">
    <source>
        <dbReference type="ARBA" id="ARBA00022723"/>
    </source>
</evidence>
<dbReference type="CDD" id="cd02583">
    <property type="entry name" value="RNAP_III_RPC1_N"/>
    <property type="match status" value="1"/>
</dbReference>
<dbReference type="Gene3D" id="2.40.40.20">
    <property type="match status" value="1"/>
</dbReference>
<dbReference type="InterPro" id="IPR015700">
    <property type="entry name" value="RPC1"/>
</dbReference>
<keyword evidence="5 13" id="KW-0808">Transferase</keyword>
<dbReference type="InterPro" id="IPR006592">
    <property type="entry name" value="RNA_pol_N"/>
</dbReference>
<reference evidence="15" key="1">
    <citation type="submission" date="2017-11" db="EMBL/GenBank/DDBJ databases">
        <title>The sensing device of the deep-sea amphipod.</title>
        <authorList>
            <person name="Kobayashi H."/>
            <person name="Nagahama T."/>
            <person name="Arai W."/>
            <person name="Sasagawa Y."/>
            <person name="Umeda M."/>
            <person name="Hayashi T."/>
            <person name="Nikaido I."/>
            <person name="Watanabe H."/>
            <person name="Oguri K."/>
            <person name="Kitazato H."/>
            <person name="Fujioka K."/>
            <person name="Kido Y."/>
            <person name="Takami H."/>
        </authorList>
    </citation>
    <scope>NUCLEOTIDE SEQUENCE</scope>
    <source>
        <tissue evidence="15">Whole body</tissue>
    </source>
</reference>
<keyword evidence="6 13" id="KW-0548">Nucleotidyltransferase</keyword>
<proteinExistence type="evidence at transcript level"/>
<keyword evidence="8" id="KW-0862">Zinc</keyword>
<evidence type="ECO:0000313" key="15">
    <source>
        <dbReference type="EMBL" id="LAC20777.1"/>
    </source>
</evidence>
<dbReference type="FunFam" id="2.40.40.20:FF:000019">
    <property type="entry name" value="DNA-directed RNA polymerase II subunit RPB1"/>
    <property type="match status" value="1"/>
</dbReference>
<evidence type="ECO:0000256" key="10">
    <source>
        <dbReference type="ARBA" id="ARBA00023163"/>
    </source>
</evidence>
<dbReference type="Pfam" id="PF04998">
    <property type="entry name" value="RNA_pol_Rpb1_5"/>
    <property type="match status" value="1"/>
</dbReference>
<dbReference type="SUPFAM" id="SSF64484">
    <property type="entry name" value="beta and beta-prime subunits of DNA dependent RNA-polymerase"/>
    <property type="match status" value="1"/>
</dbReference>
<dbReference type="Gene3D" id="1.10.150.390">
    <property type="match status" value="1"/>
</dbReference>
<dbReference type="PANTHER" id="PTHR48446">
    <property type="entry name" value="DNA-DIRECTED RNA POLYMERASE SUBUNIT BETA' N-TERMINAL SECTION"/>
    <property type="match status" value="1"/>
</dbReference>
<name>A0A6A7FQ94_9CRUS</name>
<comment type="function">
    <text evidence="13">DNA-dependent RNA polymerase catalyzes the transcription of DNA into RNA using the four ribonucleoside triphosphates as substrates.</text>
</comment>
<dbReference type="InterPro" id="IPR007083">
    <property type="entry name" value="RNA_pol_Rpb1_4"/>
</dbReference>
<keyword evidence="7" id="KW-0479">Metal-binding</keyword>
<evidence type="ECO:0000256" key="1">
    <source>
        <dbReference type="ARBA" id="ARBA00004123"/>
    </source>
</evidence>
<evidence type="ECO:0000256" key="2">
    <source>
        <dbReference type="ARBA" id="ARBA00006460"/>
    </source>
</evidence>
<dbReference type="Pfam" id="PF05000">
    <property type="entry name" value="RNA_pol_Rpb1_4"/>
    <property type="match status" value="1"/>
</dbReference>
<dbReference type="GO" id="GO:0031981">
    <property type="term" value="C:nuclear lumen"/>
    <property type="evidence" value="ECO:0007669"/>
    <property type="project" value="UniProtKB-ARBA"/>
</dbReference>
<dbReference type="Gene3D" id="1.10.132.30">
    <property type="match status" value="1"/>
</dbReference>
<dbReference type="Gene3D" id="1.10.274.100">
    <property type="entry name" value="RNA polymerase Rpb1, domain 3"/>
    <property type="match status" value="1"/>
</dbReference>
<dbReference type="InterPro" id="IPR007066">
    <property type="entry name" value="RNA_pol_Rpb1_3"/>
</dbReference>
<comment type="catalytic activity">
    <reaction evidence="12 13">
        <text>RNA(n) + a ribonucleoside 5'-triphosphate = RNA(n+1) + diphosphate</text>
        <dbReference type="Rhea" id="RHEA:21248"/>
        <dbReference type="Rhea" id="RHEA-COMP:14527"/>
        <dbReference type="Rhea" id="RHEA-COMP:17342"/>
        <dbReference type="ChEBI" id="CHEBI:33019"/>
        <dbReference type="ChEBI" id="CHEBI:61557"/>
        <dbReference type="ChEBI" id="CHEBI:140395"/>
        <dbReference type="EC" id="2.7.7.6"/>
    </reaction>
</comment>
<evidence type="ECO:0000256" key="11">
    <source>
        <dbReference type="ARBA" id="ARBA00023242"/>
    </source>
</evidence>
<dbReference type="SMART" id="SM00663">
    <property type="entry name" value="RPOLA_N"/>
    <property type="match status" value="1"/>
</dbReference>
<evidence type="ECO:0000256" key="6">
    <source>
        <dbReference type="ARBA" id="ARBA00022695"/>
    </source>
</evidence>
<dbReference type="InterPro" id="IPR035698">
    <property type="entry name" value="RNAP_III_Rpc1_C"/>
</dbReference>
<dbReference type="Gene3D" id="3.30.1490.180">
    <property type="entry name" value="RNA polymerase ii"/>
    <property type="match status" value="1"/>
</dbReference>
<evidence type="ECO:0000256" key="3">
    <source>
        <dbReference type="ARBA" id="ARBA00011206"/>
    </source>
</evidence>
<dbReference type="Pfam" id="PF04983">
    <property type="entry name" value="RNA_pol_Rpb1_3"/>
    <property type="match status" value="1"/>
</dbReference>
<dbReference type="CDD" id="cd02736">
    <property type="entry name" value="RNAP_III_Rpc1_C"/>
    <property type="match status" value="1"/>
</dbReference>
<dbReference type="NCBIfam" id="NF006336">
    <property type="entry name" value="PRK08566.1"/>
    <property type="match status" value="1"/>
</dbReference>
<dbReference type="InterPro" id="IPR038120">
    <property type="entry name" value="Rpb1_funnel_sf"/>
</dbReference>
<organism evidence="15">
    <name type="scientific">Hirondellea gigas</name>
    <dbReference type="NCBI Taxonomy" id="1518452"/>
    <lineage>
        <taxon>Eukaryota</taxon>
        <taxon>Metazoa</taxon>
        <taxon>Ecdysozoa</taxon>
        <taxon>Arthropoda</taxon>
        <taxon>Crustacea</taxon>
        <taxon>Multicrustacea</taxon>
        <taxon>Malacostraca</taxon>
        <taxon>Eumalacostraca</taxon>
        <taxon>Peracarida</taxon>
        <taxon>Amphipoda</taxon>
        <taxon>Amphilochidea</taxon>
        <taxon>Lysianassida</taxon>
        <taxon>Lysianassidira</taxon>
        <taxon>Lysianassoidea</taxon>
        <taxon>Lysianassidae</taxon>
        <taxon>Hirondellea</taxon>
    </lineage>
</organism>
<dbReference type="PANTHER" id="PTHR48446:SF1">
    <property type="entry name" value="DNA-DIRECTED RNA POLYMERASE SUBUNIT BETA' N-TERMINAL SECTION"/>
    <property type="match status" value="1"/>
</dbReference>
<dbReference type="GO" id="GO:0003677">
    <property type="term" value="F:DNA binding"/>
    <property type="evidence" value="ECO:0007669"/>
    <property type="project" value="InterPro"/>
</dbReference>
<keyword evidence="10 13" id="KW-0804">Transcription</keyword>
<dbReference type="InterPro" id="IPR007080">
    <property type="entry name" value="RNA_pol_Rpb1_1"/>
</dbReference>
<dbReference type="Pfam" id="PF00623">
    <property type="entry name" value="RNA_pol_Rpb1_2"/>
    <property type="match status" value="1"/>
</dbReference>
<dbReference type="EC" id="2.7.7.6" evidence="13"/>
<dbReference type="FunFam" id="1.10.150.390:FF:000004">
    <property type="entry name" value="DNA-directed RNA polymerase subunit"/>
    <property type="match status" value="1"/>
</dbReference>
<dbReference type="InterPro" id="IPR044893">
    <property type="entry name" value="RNA_pol_Rpb1_clamp_domain"/>
</dbReference>
<sequence length="1469" mass="164816">MKELYREKEMVNSIAAIKFNFLSSNQIQQMAHMKVECSKMYLQDQPREPHPLGTLSKIMGVNQKDSVCSTCGQKLQECPGHFGYIDLELPLYHYGNFKCIVQIMQNICKTCSRVLLKDDQISKFAEMARKYKDDYLNKKKTVKKLNELCKKVKLCPHCGEKNGVIKKSGPLKITHELFRGAKKDDQMRKDYLRQFETVFEYYVDMKEQMPGNPIEIYYPDQVLRLFDSISTLDVAVMCMDPYNSHPRDLILTRIPVPPSCVRPSVVADLKKLGSNEDDITTLLSLIVYINQVIKKRIHARLDKLMEAWEVVQMHSALLINSDFPLPSNLNLNRKPYTGYIQRLKGKQGRFRGNLSGKRVDFSSRTVISPDPTLKLHQVGVPVEVAMILTYNDRVTPHNIEKLRLLVDNGNNKYPGAYSFQQTSTGRVFSLKFKAPNSTFQISQNLKEGDIVTRHLVDGDTVLFNRQPSLHKMSIMAHQVKVLPWRTFRFNECVCNPYNADFDGDEMNLHVPQTEEARAEASALMGVVNNLVTPRSGALIIAATQDFLTGSFLLTSKDMFFDKAGACQLMGVLTEDGGRIELPIPAILKPHELWTGKQLFSLVLKPNRDAPINCNLLANKCKDPLCSFKGEMCSSDNFVHVRNSELLCGVLDKSMLGAGSKKNVFFSILKDYGKLEAAEMMWRVARLSIQYLMMSGFSIGLGDLCPPDSLILKKEKLLEEGYSECQKFIQQLANKELDLAPGCTAEESLEQVILNELSKIRESAGHVCISELRKLDPYSPGLVMAVSGSKGSVINLSQMVACVGQQAISGKRVPDGCITRSLPHFRPYSKVPEAKGFVSNSFYSGLAPSEFLFHTMGGREGLVDTAVKTAETGYMQRRLVKGLEDLYLAYDGTVRNSTQSVIQFKYGDDGLDPAQVETDSNRNKDEIAPPLDFDRILYHVKALDANKKQSLNWAQEDTKIKEIENQLLTSDEVIKYTKAYLEDLNKNERFGALSDTFKKSIEDFMLKESKLMAISEMAEEKLQCIQKLRPLNLENLIAFVDTLVRRYMGSNALASGERMEAGAGIVVEPGTALGAVCAQSIGEPATQMTLKTFHFAGVAAMNITLGVPRIKEIINATRLINTPIITAQLLENRDPLKARQVKARIEKTLLGEVCDGIHMLKSGSEMCYIVQLSSESINLLQLKVSAESIKYSICTSKMKIRENEVEVASKTLLIVRPNYDSKVDPYYQMQHIIKHLPKIVIKGLPTVSRAVVHQRPLRPEDKDRSPVYELLVEGNNLREVIATYGVDGNKCRSNNILEMANTLGIEAARQTIINEITMTMSQHGLSVDCRHVNLLADVMTSQGAVHGITRHGLANTKSSVLMLASFEKTADHLFEAAYHGQVDKINGVSDCIIMGKPINIGTGLFRLVQQHRRSDARPKEHKIKSDLLPSIEEVLRDSRRVDYASVVTKRRTKLFDVPAMHVALYQSGAR</sequence>
<evidence type="ECO:0000259" key="14">
    <source>
        <dbReference type="SMART" id="SM00663"/>
    </source>
</evidence>
<accession>A0A6A7FQ94</accession>
<dbReference type="Gene3D" id="4.10.860.120">
    <property type="entry name" value="RNA polymerase II, clamp domain"/>
    <property type="match status" value="1"/>
</dbReference>
<dbReference type="InterPro" id="IPR000722">
    <property type="entry name" value="RNA_pol_asu"/>
</dbReference>
<evidence type="ECO:0000256" key="4">
    <source>
        <dbReference type="ARBA" id="ARBA00022478"/>
    </source>
</evidence>
<comment type="subcellular location">
    <subcellularLocation>
        <location evidence="1">Nucleus</location>
    </subcellularLocation>
</comment>
<comment type="subunit">
    <text evidence="3">Component of the RNA polymerase III (Pol III) complex consisting of 17 subunits.</text>
</comment>
<dbReference type="GO" id="GO:0046872">
    <property type="term" value="F:metal ion binding"/>
    <property type="evidence" value="ECO:0007669"/>
    <property type="project" value="UniProtKB-KW"/>
</dbReference>
<feature type="domain" description="RNA polymerase N-terminal" evidence="14">
    <location>
        <begin position="247"/>
        <end position="554"/>
    </location>
</feature>
<dbReference type="InterPro" id="IPR042102">
    <property type="entry name" value="RNA_pol_Rpb1_3_sf"/>
</dbReference>
<dbReference type="InterPro" id="IPR007081">
    <property type="entry name" value="RNA_pol_Rpb1_5"/>
</dbReference>
<keyword evidence="9" id="KW-0460">Magnesium</keyword>
<dbReference type="EMBL" id="IACT01001425">
    <property type="protein sequence ID" value="LAC20777.1"/>
    <property type="molecule type" value="mRNA"/>
</dbReference>